<keyword evidence="1" id="KW-0812">Transmembrane</keyword>
<dbReference type="KEGG" id="emo:DM558_05480"/>
<evidence type="ECO:0000313" key="2">
    <source>
        <dbReference type="EMBL" id="AZS50261.1"/>
    </source>
</evidence>
<dbReference type="Proteomes" id="UP000273143">
    <property type="component" value="Chromosome"/>
</dbReference>
<keyword evidence="1" id="KW-1133">Transmembrane helix</keyword>
<keyword evidence="1" id="KW-0472">Membrane</keyword>
<dbReference type="InterPro" id="IPR003737">
    <property type="entry name" value="GlcNAc_PI_deacetylase-related"/>
</dbReference>
<dbReference type="EMBL" id="CP029822">
    <property type="protein sequence ID" value="AZS50261.1"/>
    <property type="molecule type" value="Genomic_DNA"/>
</dbReference>
<dbReference type="SUPFAM" id="SSF102588">
    <property type="entry name" value="LmbE-like"/>
    <property type="match status" value="1"/>
</dbReference>
<dbReference type="InterPro" id="IPR024078">
    <property type="entry name" value="LmbE-like_dom_sf"/>
</dbReference>
<dbReference type="AlphaFoldDB" id="A0A3S9XD04"/>
<proteinExistence type="predicted"/>
<dbReference type="Gene3D" id="3.40.50.10320">
    <property type="entry name" value="LmbE-like"/>
    <property type="match status" value="1"/>
</dbReference>
<gene>
    <name evidence="2" type="ORF">DM558_05480</name>
</gene>
<sequence length="477" mass="54665">MSKKQQLLKKHRQKKRFILIGFAIFILTWLVASIFAPVLACFIPILLIAIWVIHETWLADHLFYSPKQDYLYQFPAETLQCQASLNQNTLAIKGELTDELDTLFLAINIKSSLTGLFFDPYILIEDGQVNDRQDFERGSKGLRYINLSGLANSLKQGQIKLFAKHCKIMGEPRLYGFKNPDYTQQKIMVIAPHADDAELAAFGQYSQAKEASIITLTQGEIEAEHYQNIFNLTQQEAAQLKGRLRSWDSIATPLWGGIRTTNSVQLGYYCLQLKAMQQSPEQNFASKESGETDTRLVRIFNTLPLPSDNDGLPTGYNLKNDLVFLIEHFKPEVIMMPHPELDPHEDHIAASLLVDEVLQTTTWQPTTQLLYANHLPDNDRWPMGPAYNGMALPPMTENLPAYRLWSPVLSRQTQIDKAMALAMQHDLQPPISTKRRLRRFIQKLLTKRNHPTSGENDFFRKAVRKQELFWVKPIQSK</sequence>
<evidence type="ECO:0000313" key="3">
    <source>
        <dbReference type="Proteomes" id="UP000273143"/>
    </source>
</evidence>
<organism evidence="2 3">
    <name type="scientific">Entomomonas moraniae</name>
    <dbReference type="NCBI Taxonomy" id="2213226"/>
    <lineage>
        <taxon>Bacteria</taxon>
        <taxon>Pseudomonadati</taxon>
        <taxon>Pseudomonadota</taxon>
        <taxon>Gammaproteobacteria</taxon>
        <taxon>Pseudomonadales</taxon>
        <taxon>Pseudomonadaceae</taxon>
        <taxon>Entomomonas</taxon>
    </lineage>
</organism>
<feature type="transmembrane region" description="Helical" evidence="1">
    <location>
        <begin position="20"/>
        <end position="53"/>
    </location>
</feature>
<reference evidence="3" key="1">
    <citation type="submission" date="2018-06" db="EMBL/GenBank/DDBJ databases">
        <title>Complete genome of Pseudomonas insecticola strain QZS01.</title>
        <authorList>
            <person name="Wang J."/>
            <person name="Su Q."/>
        </authorList>
    </citation>
    <scope>NUCLEOTIDE SEQUENCE [LARGE SCALE GENOMIC DNA]</scope>
    <source>
        <strain evidence="3">QZS01</strain>
    </source>
</reference>
<keyword evidence="3" id="KW-1185">Reference proteome</keyword>
<dbReference type="Pfam" id="PF02585">
    <property type="entry name" value="PIG-L"/>
    <property type="match status" value="1"/>
</dbReference>
<dbReference type="RefSeq" id="WP_127162486.1">
    <property type="nucleotide sequence ID" value="NZ_CP029822.1"/>
</dbReference>
<accession>A0A3S9XD04</accession>
<evidence type="ECO:0000256" key="1">
    <source>
        <dbReference type="SAM" id="Phobius"/>
    </source>
</evidence>
<protein>
    <submittedName>
        <fullName evidence="2">PIG-L family deacetylase</fullName>
    </submittedName>
</protein>
<name>A0A3S9XD04_9GAMM</name>